<dbReference type="EMBL" id="VUJU01010240">
    <property type="protein sequence ID" value="KAF0715111.1"/>
    <property type="molecule type" value="Genomic_DNA"/>
</dbReference>
<organism evidence="1 2">
    <name type="scientific">Aphis craccivora</name>
    <name type="common">Cowpea aphid</name>
    <dbReference type="NCBI Taxonomy" id="307492"/>
    <lineage>
        <taxon>Eukaryota</taxon>
        <taxon>Metazoa</taxon>
        <taxon>Ecdysozoa</taxon>
        <taxon>Arthropoda</taxon>
        <taxon>Hexapoda</taxon>
        <taxon>Insecta</taxon>
        <taxon>Pterygota</taxon>
        <taxon>Neoptera</taxon>
        <taxon>Paraneoptera</taxon>
        <taxon>Hemiptera</taxon>
        <taxon>Sternorrhyncha</taxon>
        <taxon>Aphidomorpha</taxon>
        <taxon>Aphidoidea</taxon>
        <taxon>Aphididae</taxon>
        <taxon>Aphidini</taxon>
        <taxon>Aphis</taxon>
        <taxon>Aphis</taxon>
    </lineage>
</organism>
<accession>A0A6G0W0P2</accession>
<protein>
    <submittedName>
        <fullName evidence="1">Uncharacterized protein</fullName>
    </submittedName>
</protein>
<sequence>MMEFLIVPFYYRKVIFIINPKNTRDNNLFFIKSKHSNYSINSPANMLMYLGNSTNLDFFYCNINDIKHI</sequence>
<evidence type="ECO:0000313" key="2">
    <source>
        <dbReference type="Proteomes" id="UP000478052"/>
    </source>
</evidence>
<feature type="non-terminal residue" evidence="1">
    <location>
        <position position="69"/>
    </location>
</feature>
<name>A0A6G0W0P2_APHCR</name>
<comment type="caution">
    <text evidence="1">The sequence shown here is derived from an EMBL/GenBank/DDBJ whole genome shotgun (WGS) entry which is preliminary data.</text>
</comment>
<proteinExistence type="predicted"/>
<gene>
    <name evidence="1" type="ORF">FWK35_00024057</name>
</gene>
<evidence type="ECO:0000313" key="1">
    <source>
        <dbReference type="EMBL" id="KAF0715111.1"/>
    </source>
</evidence>
<keyword evidence="2" id="KW-1185">Reference proteome</keyword>
<reference evidence="1 2" key="1">
    <citation type="submission" date="2019-08" db="EMBL/GenBank/DDBJ databases">
        <title>Whole genome of Aphis craccivora.</title>
        <authorList>
            <person name="Voronova N.V."/>
            <person name="Shulinski R.S."/>
            <person name="Bandarenka Y.V."/>
            <person name="Zhorov D.G."/>
            <person name="Warner D."/>
        </authorList>
    </citation>
    <scope>NUCLEOTIDE SEQUENCE [LARGE SCALE GENOMIC DNA]</scope>
    <source>
        <strain evidence="1">180601</strain>
        <tissue evidence="1">Whole Body</tissue>
    </source>
</reference>
<dbReference type="AlphaFoldDB" id="A0A6G0W0P2"/>
<dbReference type="Proteomes" id="UP000478052">
    <property type="component" value="Unassembled WGS sequence"/>
</dbReference>